<dbReference type="InterPro" id="IPR001173">
    <property type="entry name" value="Glyco_trans_2-like"/>
</dbReference>
<gene>
    <name evidence="2" type="ORF">Tasa_015_037</name>
</gene>
<proteinExistence type="predicted"/>
<dbReference type="GO" id="GO:0016740">
    <property type="term" value="F:transferase activity"/>
    <property type="evidence" value="ECO:0007669"/>
    <property type="project" value="UniProtKB-KW"/>
</dbReference>
<dbReference type="PANTHER" id="PTHR48090:SF7">
    <property type="entry name" value="RFBJ PROTEIN"/>
    <property type="match status" value="1"/>
</dbReference>
<feature type="domain" description="Glycosyltransferase 2-like" evidence="1">
    <location>
        <begin position="7"/>
        <end position="134"/>
    </location>
</feature>
<keyword evidence="3" id="KW-1185">Reference proteome</keyword>
<keyword evidence="2" id="KW-0808">Transferase</keyword>
<name>A0A0D6ML93_9PROT</name>
<sequence length="265" mass="28957">MNAHYAVVIPSYNSGALLVPTVLGALAFWPDVFVVIDGSTDGSESGLADFKADHAGLRVVRCRRNAGKGRAVRTGAEQASRAGFTHILTMDADGQHPAGHIMRLIEASQRQPDAMILGKPIFGPEAPRLRVWGRLGSNSCAWIESGGAVADSLFGFRIYPVASLLAVLRKSLFMRGFDFDPEVAVRLCWAGVPAVNLAVPVRYLSRGEGGISHFRYGRDNLRLTFMHLRLGLCWLLRCAHETLRQTARRTRGRNRGSRYGGSDTP</sequence>
<dbReference type="InterPro" id="IPR029044">
    <property type="entry name" value="Nucleotide-diphossugar_trans"/>
</dbReference>
<dbReference type="AlphaFoldDB" id="A0A0D6ML93"/>
<reference evidence="2 3" key="1">
    <citation type="submission" date="2012-10" db="EMBL/GenBank/DDBJ databases">
        <title>Genome sequencing of Tanticharoenia sakaeratensis NBRC 103193.</title>
        <authorList>
            <person name="Azuma Y."/>
            <person name="Hadano H."/>
            <person name="Hirakawa H."/>
            <person name="Matsushita K."/>
        </authorList>
    </citation>
    <scope>NUCLEOTIDE SEQUENCE [LARGE SCALE GENOMIC DNA]</scope>
    <source>
        <strain evidence="2 3">NBRC 103193</strain>
    </source>
</reference>
<dbReference type="Proteomes" id="UP000032679">
    <property type="component" value="Unassembled WGS sequence"/>
</dbReference>
<dbReference type="SUPFAM" id="SSF53448">
    <property type="entry name" value="Nucleotide-diphospho-sugar transferases"/>
    <property type="match status" value="1"/>
</dbReference>
<dbReference type="STRING" id="1231623.Tasa_015_037"/>
<comment type="caution">
    <text evidence="2">The sequence shown here is derived from an EMBL/GenBank/DDBJ whole genome shotgun (WGS) entry which is preliminary data.</text>
</comment>
<dbReference type="PANTHER" id="PTHR48090">
    <property type="entry name" value="UNDECAPRENYL-PHOSPHATE 4-DEOXY-4-FORMAMIDO-L-ARABINOSE TRANSFERASE-RELATED"/>
    <property type="match status" value="1"/>
</dbReference>
<organism evidence="2 3">
    <name type="scientific">Tanticharoenia sakaeratensis NBRC 103193</name>
    <dbReference type="NCBI Taxonomy" id="1231623"/>
    <lineage>
        <taxon>Bacteria</taxon>
        <taxon>Pseudomonadati</taxon>
        <taxon>Pseudomonadota</taxon>
        <taxon>Alphaproteobacteria</taxon>
        <taxon>Acetobacterales</taxon>
        <taxon>Acetobacteraceae</taxon>
        <taxon>Tanticharoenia</taxon>
    </lineage>
</organism>
<dbReference type="Gene3D" id="3.90.550.10">
    <property type="entry name" value="Spore Coat Polysaccharide Biosynthesis Protein SpsA, Chain A"/>
    <property type="match status" value="1"/>
</dbReference>
<dbReference type="CDD" id="cd04179">
    <property type="entry name" value="DPM_DPG-synthase_like"/>
    <property type="match status" value="1"/>
</dbReference>
<accession>A0A0D6ML93</accession>
<evidence type="ECO:0000313" key="2">
    <source>
        <dbReference type="EMBL" id="GAN54048.1"/>
    </source>
</evidence>
<dbReference type="InterPro" id="IPR050256">
    <property type="entry name" value="Glycosyltransferase_2"/>
</dbReference>
<dbReference type="Pfam" id="PF00535">
    <property type="entry name" value="Glycos_transf_2"/>
    <property type="match status" value="1"/>
</dbReference>
<dbReference type="EMBL" id="BALE01000015">
    <property type="protein sequence ID" value="GAN54048.1"/>
    <property type="molecule type" value="Genomic_DNA"/>
</dbReference>
<protein>
    <submittedName>
        <fullName evidence="2">Glycosyl transferase family protein</fullName>
    </submittedName>
</protein>
<evidence type="ECO:0000313" key="3">
    <source>
        <dbReference type="Proteomes" id="UP000032679"/>
    </source>
</evidence>
<evidence type="ECO:0000259" key="1">
    <source>
        <dbReference type="Pfam" id="PF00535"/>
    </source>
</evidence>